<protein>
    <submittedName>
        <fullName evidence="1">Uncharacterized protein</fullName>
    </submittedName>
</protein>
<dbReference type="AlphaFoldDB" id="A0A2P8QZW5"/>
<evidence type="ECO:0000313" key="1">
    <source>
        <dbReference type="EMBL" id="PSM51780.1"/>
    </source>
</evidence>
<proteinExistence type="predicted"/>
<dbReference type="OrthoDB" id="5323846at2"/>
<dbReference type="EMBL" id="PDHH01000005">
    <property type="protein sequence ID" value="PSM51780.1"/>
    <property type="molecule type" value="Genomic_DNA"/>
</dbReference>
<dbReference type="RefSeq" id="WP_106871896.1">
    <property type="nucleotide sequence ID" value="NZ_CP053841.1"/>
</dbReference>
<comment type="caution">
    <text evidence="1">The sequence shown here is derived from an EMBL/GenBank/DDBJ whole genome shotgun (WGS) entry which is preliminary data.</text>
</comment>
<reference evidence="2" key="1">
    <citation type="submission" date="2017-10" db="EMBL/GenBank/DDBJ databases">
        <title>Campylobacter species from seals.</title>
        <authorList>
            <person name="Gilbert M.J."/>
            <person name="Zomer A.L."/>
            <person name="Timmerman A.J."/>
            <person name="Duim B."/>
            <person name="Wagenaar J.A."/>
        </authorList>
    </citation>
    <scope>NUCLEOTIDE SEQUENCE [LARGE SCALE GENOMIC DNA]</scope>
    <source>
        <strain evidence="2">17S00004-5</strain>
    </source>
</reference>
<gene>
    <name evidence="1" type="ORF">CQ405_06535</name>
</gene>
<evidence type="ECO:0000313" key="2">
    <source>
        <dbReference type="Proteomes" id="UP000240535"/>
    </source>
</evidence>
<dbReference type="Proteomes" id="UP000240535">
    <property type="component" value="Unassembled WGS sequence"/>
</dbReference>
<keyword evidence="2" id="KW-1185">Reference proteome</keyword>
<sequence>MYNALAKYAEENNLIVKDKNTFICPSTEHDLAYLGNYIYKYLTRLDWFPENVKEWTWFSDKEEKLNTNLVKICKKYKVGLYA</sequence>
<organism evidence="1 2">
    <name type="scientific">Campylobacter blaseri</name>
    <dbReference type="NCBI Taxonomy" id="2042961"/>
    <lineage>
        <taxon>Bacteria</taxon>
        <taxon>Pseudomonadati</taxon>
        <taxon>Campylobacterota</taxon>
        <taxon>Epsilonproteobacteria</taxon>
        <taxon>Campylobacterales</taxon>
        <taxon>Campylobacteraceae</taxon>
        <taxon>Campylobacter</taxon>
    </lineage>
</organism>
<name>A0A2P8QZW5_9BACT</name>
<accession>A0A2P8QZW5</accession>